<dbReference type="InterPro" id="IPR002197">
    <property type="entry name" value="HTH_Fis"/>
</dbReference>
<name>A0ABW5PKI1_9BACI</name>
<protein>
    <submittedName>
        <fullName evidence="7">Transporter substrate-binding protein</fullName>
    </submittedName>
</protein>
<dbReference type="Pfam" id="PF25601">
    <property type="entry name" value="AAA_lid_14"/>
    <property type="match status" value="1"/>
</dbReference>
<dbReference type="PANTHER" id="PTHR32071:SF57">
    <property type="entry name" value="C4-DICARBOXYLATE TRANSPORT TRANSCRIPTIONAL REGULATORY PROTEIN DCTD"/>
    <property type="match status" value="1"/>
</dbReference>
<organism evidence="7 8">
    <name type="scientific">Terrilactibacillus laevilacticus</name>
    <dbReference type="NCBI Taxonomy" id="1380157"/>
    <lineage>
        <taxon>Bacteria</taxon>
        <taxon>Bacillati</taxon>
        <taxon>Bacillota</taxon>
        <taxon>Bacilli</taxon>
        <taxon>Bacillales</taxon>
        <taxon>Bacillaceae</taxon>
        <taxon>Terrilactibacillus</taxon>
    </lineage>
</organism>
<dbReference type="PRINTS" id="PR01590">
    <property type="entry name" value="HTHFIS"/>
</dbReference>
<reference evidence="8" key="1">
    <citation type="journal article" date="2019" name="Int. J. Syst. Evol. Microbiol.">
        <title>The Global Catalogue of Microorganisms (GCM) 10K type strain sequencing project: providing services to taxonomists for standard genome sequencing and annotation.</title>
        <authorList>
            <consortium name="The Broad Institute Genomics Platform"/>
            <consortium name="The Broad Institute Genome Sequencing Center for Infectious Disease"/>
            <person name="Wu L."/>
            <person name="Ma J."/>
        </authorList>
    </citation>
    <scope>NUCLEOTIDE SEQUENCE [LARGE SCALE GENOMIC DNA]</scope>
    <source>
        <strain evidence="8">TISTR 2241</strain>
    </source>
</reference>
<dbReference type="PANTHER" id="PTHR32071">
    <property type="entry name" value="TRANSCRIPTIONAL REGULATORY PROTEIN"/>
    <property type="match status" value="1"/>
</dbReference>
<dbReference type="InterPro" id="IPR029016">
    <property type="entry name" value="GAF-like_dom_sf"/>
</dbReference>
<dbReference type="InterPro" id="IPR028082">
    <property type="entry name" value="Peripla_BP_I"/>
</dbReference>
<gene>
    <name evidence="7" type="ORF">ACFSTF_00245</name>
</gene>
<evidence type="ECO:0000256" key="3">
    <source>
        <dbReference type="ARBA" id="ARBA00023015"/>
    </source>
</evidence>
<comment type="caution">
    <text evidence="7">The sequence shown here is derived from an EMBL/GenBank/DDBJ whole genome shotgun (WGS) entry which is preliminary data.</text>
</comment>
<keyword evidence="4" id="KW-0238">DNA-binding</keyword>
<dbReference type="InterPro" id="IPR025944">
    <property type="entry name" value="Sigma_54_int_dom_CS"/>
</dbReference>
<dbReference type="Pfam" id="PF02954">
    <property type="entry name" value="HTH_8"/>
    <property type="match status" value="1"/>
</dbReference>
<dbReference type="SUPFAM" id="SSF52540">
    <property type="entry name" value="P-loop containing nucleoside triphosphate hydrolases"/>
    <property type="match status" value="1"/>
</dbReference>
<accession>A0ABW5PKI1</accession>
<dbReference type="InterPro" id="IPR058031">
    <property type="entry name" value="AAA_lid_NorR"/>
</dbReference>
<dbReference type="CDD" id="cd00009">
    <property type="entry name" value="AAA"/>
    <property type="match status" value="1"/>
</dbReference>
<dbReference type="RefSeq" id="WP_141191325.1">
    <property type="nucleotide sequence ID" value="NZ_JBHUMR010000001.1"/>
</dbReference>
<evidence type="ECO:0000313" key="8">
    <source>
        <dbReference type="Proteomes" id="UP001597458"/>
    </source>
</evidence>
<dbReference type="PROSITE" id="PS00688">
    <property type="entry name" value="SIGMA54_INTERACT_3"/>
    <property type="match status" value="1"/>
</dbReference>
<dbReference type="Gene3D" id="3.40.50.300">
    <property type="entry name" value="P-loop containing nucleotide triphosphate hydrolases"/>
    <property type="match status" value="1"/>
</dbReference>
<dbReference type="InterPro" id="IPR009057">
    <property type="entry name" value="Homeodomain-like_sf"/>
</dbReference>
<dbReference type="PROSITE" id="PS00675">
    <property type="entry name" value="SIGMA54_INTERACT_1"/>
    <property type="match status" value="1"/>
</dbReference>
<proteinExistence type="predicted"/>
<dbReference type="PROSITE" id="PS50045">
    <property type="entry name" value="SIGMA54_INTERACT_4"/>
    <property type="match status" value="1"/>
</dbReference>
<feature type="domain" description="Sigma-54 factor interaction" evidence="6">
    <location>
        <begin position="641"/>
        <end position="871"/>
    </location>
</feature>
<dbReference type="InterPro" id="IPR025943">
    <property type="entry name" value="Sigma_54_int_dom_ATP-bd_2"/>
</dbReference>
<dbReference type="Proteomes" id="UP001597458">
    <property type="component" value="Unassembled WGS sequence"/>
</dbReference>
<evidence type="ECO:0000256" key="5">
    <source>
        <dbReference type="ARBA" id="ARBA00023163"/>
    </source>
</evidence>
<dbReference type="Pfam" id="PF00158">
    <property type="entry name" value="Sigma54_activat"/>
    <property type="match status" value="1"/>
</dbReference>
<sequence length="956" mass="109417">MSNDCFRIGILFSLTGCTAITEIGQYQSALLAIQSVNQSGGIHGKPLEPFVEDIASDPLLTYKKAEHLIINKKVQVLIGPYTSACRKAILPLLKKYNILLLYPTLYEGNEQYDWVFYCGALPNQQLQSFVPWIISQLGVSFHLVGSDYIYPRETNYHMRQLLNINGGQVVGESYAPFGCQHFDYILKQIEYTAPDIVFSTLIGDSAVSFYQQYHQYGFQMPLCSPITAETELKAMNAIHGKEIYTSFPYFKTIQNEANQQFVRTYHDRFGSNVISSVMENTYNSVFLLCDALRKMKKFDTSILREMLCQSTFGAPQGFVKFDDNNHHLWQYSRIGHATAEGNFDVIWESPTLIAPTPFRSYSASTLPLRIYTSNPRNTKHLENYTISEEQLTNRQERWKDNLFFLNQLPMFYPYQFFLIGADGILIECIGQQSAFEWHTELKPGTKWSVESKGRNGYGLALINHYTCIVQGIQHDDPSLKKCITAGIPIIEGDECLGVLGVLSKTDHFTNLLNCLSALELFVFSFVKFIKERKNHLLYKNILQEIVNQSNSGFFLIQNENIVFMNDYAESLLIKKPSIKDMIKRNLDYIIDKSMGKPVRRRIENEVFDISYQCWHDYHLIKFTLFNQRRLKNHHKILFQDIIGKDSSFIETLNVAKTAAQTDANVLIIGESGTGKELFANAIHNESLRSDKPFVAVNCGAIAKELIQSEFFGYVGGAFTGANKNGKQGLFEIANGGTLFLDEVGELPLDLQVTLLRVLQENEITRVGDHKRIPIDVRIIAATNKNLLNEIAYKGTFRSDLYYRLSVFQINLVPLRERSIDLPELANYFLNKLNGKNHTEKIFSHKALEAIKAYSWPGNIRELSNVVERSYYLSHFQSEIDIYELEKPKKNESYLSERSQKGNEDITVIDNAQSEKTLILNYLKEMDSNISKVAKKMGMSRTTLYKKLNVYQIKIKR</sequence>
<keyword evidence="1" id="KW-0547">Nucleotide-binding</keyword>
<dbReference type="SUPFAM" id="SSF46689">
    <property type="entry name" value="Homeodomain-like"/>
    <property type="match status" value="1"/>
</dbReference>
<dbReference type="Gene3D" id="3.30.450.40">
    <property type="match status" value="1"/>
</dbReference>
<evidence type="ECO:0000313" key="7">
    <source>
        <dbReference type="EMBL" id="MFD2615773.1"/>
    </source>
</evidence>
<keyword evidence="3" id="KW-0805">Transcription regulation</keyword>
<keyword evidence="2" id="KW-0067">ATP-binding</keyword>
<dbReference type="PROSITE" id="PS00676">
    <property type="entry name" value="SIGMA54_INTERACT_2"/>
    <property type="match status" value="1"/>
</dbReference>
<dbReference type="Gene3D" id="1.10.10.60">
    <property type="entry name" value="Homeodomain-like"/>
    <property type="match status" value="1"/>
</dbReference>
<dbReference type="EMBL" id="JBHUMR010000001">
    <property type="protein sequence ID" value="MFD2615773.1"/>
    <property type="molecule type" value="Genomic_DNA"/>
</dbReference>
<dbReference type="Gene3D" id="3.40.50.2300">
    <property type="match status" value="2"/>
</dbReference>
<keyword evidence="8" id="KW-1185">Reference proteome</keyword>
<dbReference type="SUPFAM" id="SSF53822">
    <property type="entry name" value="Periplasmic binding protein-like I"/>
    <property type="match status" value="1"/>
</dbReference>
<dbReference type="SMART" id="SM00382">
    <property type="entry name" value="AAA"/>
    <property type="match status" value="1"/>
</dbReference>
<dbReference type="InterPro" id="IPR003593">
    <property type="entry name" value="AAA+_ATPase"/>
</dbReference>
<keyword evidence="5" id="KW-0804">Transcription</keyword>
<evidence type="ECO:0000259" key="6">
    <source>
        <dbReference type="PROSITE" id="PS50045"/>
    </source>
</evidence>
<dbReference type="InterPro" id="IPR002078">
    <property type="entry name" value="Sigma_54_int"/>
</dbReference>
<dbReference type="InterPro" id="IPR025662">
    <property type="entry name" value="Sigma_54_int_dom_ATP-bd_1"/>
</dbReference>
<evidence type="ECO:0000256" key="2">
    <source>
        <dbReference type="ARBA" id="ARBA00022840"/>
    </source>
</evidence>
<dbReference type="InterPro" id="IPR027417">
    <property type="entry name" value="P-loop_NTPase"/>
</dbReference>
<evidence type="ECO:0000256" key="4">
    <source>
        <dbReference type="ARBA" id="ARBA00023125"/>
    </source>
</evidence>
<evidence type="ECO:0000256" key="1">
    <source>
        <dbReference type="ARBA" id="ARBA00022741"/>
    </source>
</evidence>
<dbReference type="Pfam" id="PF13433">
    <property type="entry name" value="Peripla_BP_5"/>
    <property type="match status" value="1"/>
</dbReference>
<dbReference type="Gene3D" id="1.10.8.60">
    <property type="match status" value="1"/>
</dbReference>